<dbReference type="GeneID" id="28817739"/>
<organism evidence="2 3">
    <name type="scientific">Mollisia scopiformis</name>
    <name type="common">Conifer needle endophyte fungus</name>
    <name type="synonym">Phialocephala scopiformis</name>
    <dbReference type="NCBI Taxonomy" id="149040"/>
    <lineage>
        <taxon>Eukaryota</taxon>
        <taxon>Fungi</taxon>
        <taxon>Dikarya</taxon>
        <taxon>Ascomycota</taxon>
        <taxon>Pezizomycotina</taxon>
        <taxon>Leotiomycetes</taxon>
        <taxon>Helotiales</taxon>
        <taxon>Mollisiaceae</taxon>
        <taxon>Mollisia</taxon>
    </lineage>
</organism>
<accession>A0A194XF91</accession>
<proteinExistence type="predicted"/>
<feature type="region of interest" description="Disordered" evidence="1">
    <location>
        <begin position="298"/>
        <end position="317"/>
    </location>
</feature>
<evidence type="ECO:0000313" key="3">
    <source>
        <dbReference type="Proteomes" id="UP000070700"/>
    </source>
</evidence>
<dbReference type="Proteomes" id="UP000070700">
    <property type="component" value="Unassembled WGS sequence"/>
</dbReference>
<dbReference type="RefSeq" id="XP_018073171.1">
    <property type="nucleotide sequence ID" value="XM_018208013.1"/>
</dbReference>
<dbReference type="InParanoid" id="A0A194XF91"/>
<dbReference type="OrthoDB" id="10615068at2759"/>
<evidence type="ECO:0000256" key="1">
    <source>
        <dbReference type="SAM" id="MobiDB-lite"/>
    </source>
</evidence>
<name>A0A194XF91_MOLSC</name>
<gene>
    <name evidence="2" type="ORF">LY89DRAFT_505447</name>
</gene>
<evidence type="ECO:0000313" key="2">
    <source>
        <dbReference type="EMBL" id="KUJ18816.1"/>
    </source>
</evidence>
<reference evidence="2 3" key="1">
    <citation type="submission" date="2015-10" db="EMBL/GenBank/DDBJ databases">
        <title>Full genome of DAOMC 229536 Phialocephala scopiformis, a fungal endophyte of spruce producing the potent anti-insectan compound rugulosin.</title>
        <authorList>
            <consortium name="DOE Joint Genome Institute"/>
            <person name="Walker A.K."/>
            <person name="Frasz S.L."/>
            <person name="Seifert K.A."/>
            <person name="Miller J.D."/>
            <person name="Mondo S.J."/>
            <person name="Labutti K."/>
            <person name="Lipzen A."/>
            <person name="Dockter R."/>
            <person name="Kennedy M."/>
            <person name="Grigoriev I.V."/>
            <person name="Spatafora J.W."/>
        </authorList>
    </citation>
    <scope>NUCLEOTIDE SEQUENCE [LARGE SCALE GENOMIC DNA]</scope>
    <source>
        <strain evidence="2 3">CBS 120377</strain>
    </source>
</reference>
<dbReference type="AlphaFoldDB" id="A0A194XF91"/>
<dbReference type="KEGG" id="psco:LY89DRAFT_505447"/>
<protein>
    <submittedName>
        <fullName evidence="2">Uncharacterized protein</fullName>
    </submittedName>
</protein>
<sequence length="364" mass="41575">MEDKEGTRTMLAQVRENFRLLEVASEQLNAFAAFIEAFFLKTTLSNENARNFQNFTYHSRPTVCEIIEIFGAQAQAAGDKADRLESDIQFMKRVMLSEVVSIMQQDLRAVSELRVTLQHVLSQWKLSDLDQIEKGLESANSQGLISICENIANRRHEQRYVLHHFHKVITSGLLSTQLEFDFLSAETSSCTGDQVTYENILRAVDWTRGKVELPDIEPIIKSFLRYSLKAAFEDFAQHRHKLDQFLKKSRIPSLVTDIQKVAASSVVYLGPYPMFKTLNDDIMKLSCIAALSCKKETEEERPKKRLKTTNENDDPKPAVKILIKTTATNKHDATKEISGGPLRLVQKRGIRPEIRTLEIPTKFR</sequence>
<keyword evidence="3" id="KW-1185">Reference proteome</keyword>
<dbReference type="EMBL" id="KQ947412">
    <property type="protein sequence ID" value="KUJ18816.1"/>
    <property type="molecule type" value="Genomic_DNA"/>
</dbReference>